<dbReference type="PANTHER" id="PTHR23517">
    <property type="entry name" value="RESISTANCE PROTEIN MDTM, PUTATIVE-RELATED-RELATED"/>
    <property type="match status" value="1"/>
</dbReference>
<reference evidence="9 10" key="1">
    <citation type="journal article" date="2013" name="BMC Genomics">
        <title>Comparative analysis of genome sequences from four strains of the Buchnera aphidicola Mp endosymbion of the green peach aphid, Myzus persicae.</title>
        <authorList>
            <person name="Jiang Z."/>
            <person name="Jones D.H."/>
            <person name="Khuri S."/>
            <person name="Tsinoremas N.F."/>
            <person name="Wyss T."/>
            <person name="Jander G."/>
            <person name="Wilson A.C."/>
        </authorList>
    </citation>
    <scope>NUCLEOTIDE SEQUENCE [LARGE SCALE GENOMIC DNA]</scope>
    <source>
        <strain evidence="10">str. USDA (Myzus persicae)</strain>
    </source>
</reference>
<dbReference type="InterPro" id="IPR036259">
    <property type="entry name" value="MFS_trans_sf"/>
</dbReference>
<feature type="transmembrane region" description="Helical" evidence="7">
    <location>
        <begin position="131"/>
        <end position="150"/>
    </location>
</feature>
<feature type="transmembrane region" description="Helical" evidence="7">
    <location>
        <begin position="156"/>
        <end position="181"/>
    </location>
</feature>
<keyword evidence="5 7" id="KW-1133">Transmembrane helix</keyword>
<evidence type="ECO:0000256" key="4">
    <source>
        <dbReference type="ARBA" id="ARBA00022692"/>
    </source>
</evidence>
<feature type="transmembrane region" description="Helical" evidence="7">
    <location>
        <begin position="43"/>
        <end position="63"/>
    </location>
</feature>
<dbReference type="PATRIC" id="fig|1009856.3.peg.455"/>
<feature type="transmembrane region" description="Helical" evidence="7">
    <location>
        <begin position="245"/>
        <end position="264"/>
    </location>
</feature>
<evidence type="ECO:0000313" key="9">
    <source>
        <dbReference type="EMBL" id="AHG59931.1"/>
    </source>
</evidence>
<feature type="domain" description="Major facilitator superfamily (MFS) profile" evidence="8">
    <location>
        <begin position="8"/>
        <end position="388"/>
    </location>
</feature>
<dbReference type="PROSITE" id="PS50850">
    <property type="entry name" value="MFS"/>
    <property type="match status" value="1"/>
</dbReference>
<dbReference type="InterPro" id="IPR050171">
    <property type="entry name" value="MFS_Transporters"/>
</dbReference>
<proteinExistence type="predicted"/>
<feature type="transmembrane region" description="Helical" evidence="7">
    <location>
        <begin position="213"/>
        <end position="230"/>
    </location>
</feature>
<keyword evidence="3" id="KW-1003">Cell membrane</keyword>
<feature type="transmembrane region" description="Helical" evidence="7">
    <location>
        <begin position="366"/>
        <end position="383"/>
    </location>
</feature>
<sequence>MNFSELQVTLSFCIIFLLRMLGMFMILPVLSKYGMLLDGGNKFLIGLSIGIYGISQVIFQIPFGILSDKFSRKKIIIFGLLIFFIGNIICASVHSIWGLIIGRFLQGSGAISGVCMAFLSDLIQEKNRVKAIACIGVSFAFSFLIAMISGPLMVKYFGFFSLFWTSSFLSIICIIIVFFTFPYSDKNTAYKNKNILNNQVLGFIFKKNFMRSYIGIFFLHFLLMMNFMIIPNQFELSGLSLNNHWKVYLFTILVSFIILFLFIFYCKIKYVLDYIIEISIIFLFFSEIIFIESTDHLLFSIIALQVFFLSFNFLEVFLPSHLNKQELYNYKGSIMSMYSTSQFLGISLGGICSGWLYTFLNIKQMFLFEILIILFWLIFSLFCKKNCLLEKKT</sequence>
<evidence type="ECO:0000256" key="2">
    <source>
        <dbReference type="ARBA" id="ARBA00022448"/>
    </source>
</evidence>
<keyword evidence="4 7" id="KW-0812">Transmembrane</keyword>
<dbReference type="InterPro" id="IPR011701">
    <property type="entry name" value="MFS"/>
</dbReference>
<dbReference type="CDD" id="cd17472">
    <property type="entry name" value="MFS_YajR_like"/>
    <property type="match status" value="1"/>
</dbReference>
<evidence type="ECO:0000256" key="3">
    <source>
        <dbReference type="ARBA" id="ARBA00022475"/>
    </source>
</evidence>
<evidence type="ECO:0000313" key="10">
    <source>
        <dbReference type="Proteomes" id="UP000019087"/>
    </source>
</evidence>
<dbReference type="GO" id="GO:0005886">
    <property type="term" value="C:plasma membrane"/>
    <property type="evidence" value="ECO:0007669"/>
    <property type="project" value="UniProtKB-SubCell"/>
</dbReference>
<evidence type="ECO:0000256" key="5">
    <source>
        <dbReference type="ARBA" id="ARBA00022989"/>
    </source>
</evidence>
<feature type="transmembrane region" description="Helical" evidence="7">
    <location>
        <begin position="339"/>
        <end position="360"/>
    </location>
</feature>
<feature type="transmembrane region" description="Helical" evidence="7">
    <location>
        <begin position="75"/>
        <end position="94"/>
    </location>
</feature>
<evidence type="ECO:0000256" key="1">
    <source>
        <dbReference type="ARBA" id="ARBA00004651"/>
    </source>
</evidence>
<feature type="transmembrane region" description="Helical" evidence="7">
    <location>
        <begin position="297"/>
        <end position="318"/>
    </location>
</feature>
<dbReference type="EMBL" id="CP002697">
    <property type="protein sequence ID" value="AHG59931.1"/>
    <property type="molecule type" value="Genomic_DNA"/>
</dbReference>
<comment type="subcellular location">
    <subcellularLocation>
        <location evidence="1">Cell membrane</location>
        <topology evidence="1">Multi-pass membrane protein</topology>
    </subcellularLocation>
</comment>
<dbReference type="PANTHER" id="PTHR23517:SF2">
    <property type="entry name" value="MULTIDRUG RESISTANCE PROTEIN MDTH"/>
    <property type="match status" value="1"/>
</dbReference>
<evidence type="ECO:0000256" key="6">
    <source>
        <dbReference type="ARBA" id="ARBA00023136"/>
    </source>
</evidence>
<feature type="transmembrane region" description="Helical" evidence="7">
    <location>
        <begin position="12"/>
        <end position="31"/>
    </location>
</feature>
<dbReference type="Gene3D" id="1.20.1250.20">
    <property type="entry name" value="MFS general substrate transporter like domains"/>
    <property type="match status" value="1"/>
</dbReference>
<evidence type="ECO:0000256" key="7">
    <source>
        <dbReference type="SAM" id="Phobius"/>
    </source>
</evidence>
<dbReference type="SUPFAM" id="SSF103473">
    <property type="entry name" value="MFS general substrate transporter"/>
    <property type="match status" value="1"/>
</dbReference>
<dbReference type="KEGG" id="bapu:BUMPUSDA_CDS00134"/>
<feature type="transmembrane region" description="Helical" evidence="7">
    <location>
        <begin position="271"/>
        <end position="291"/>
    </location>
</feature>
<dbReference type="AlphaFoldDB" id="W0NZL1"/>
<dbReference type="InterPro" id="IPR020846">
    <property type="entry name" value="MFS_dom"/>
</dbReference>
<name>W0NZL1_BUCMP</name>
<dbReference type="Pfam" id="PF07690">
    <property type="entry name" value="MFS_1"/>
    <property type="match status" value="1"/>
</dbReference>
<dbReference type="GO" id="GO:0022857">
    <property type="term" value="F:transmembrane transporter activity"/>
    <property type="evidence" value="ECO:0007669"/>
    <property type="project" value="InterPro"/>
</dbReference>
<feature type="transmembrane region" description="Helical" evidence="7">
    <location>
        <begin position="100"/>
        <end position="119"/>
    </location>
</feature>
<dbReference type="HOGENOM" id="CLU_001265_10_0_6"/>
<keyword evidence="2" id="KW-0813">Transport</keyword>
<organism evidence="9 10">
    <name type="scientific">Buchnera aphidicola str. USDA</name>
    <name type="common">Myzus persicae</name>
    <dbReference type="NCBI Taxonomy" id="1009856"/>
    <lineage>
        <taxon>Bacteria</taxon>
        <taxon>Pseudomonadati</taxon>
        <taxon>Pseudomonadota</taxon>
        <taxon>Gammaproteobacteria</taxon>
        <taxon>Enterobacterales</taxon>
        <taxon>Erwiniaceae</taxon>
        <taxon>Buchnera</taxon>
    </lineage>
</organism>
<gene>
    <name evidence="9" type="primary">yajr</name>
    <name evidence="9" type="ORF">BUMPUSDA_CDS00134</name>
</gene>
<evidence type="ECO:0000259" key="8">
    <source>
        <dbReference type="PROSITE" id="PS50850"/>
    </source>
</evidence>
<keyword evidence="6 7" id="KW-0472">Membrane</keyword>
<dbReference type="RefSeq" id="WP_025369090.1">
    <property type="nucleotide sequence ID" value="NZ_CP002697.1"/>
</dbReference>
<dbReference type="Proteomes" id="UP000019087">
    <property type="component" value="Chromosome"/>
</dbReference>
<accession>W0NZL1</accession>
<protein>
    <submittedName>
        <fullName evidence="9">Yajr</fullName>
    </submittedName>
</protein>